<dbReference type="RefSeq" id="XP_009526236.1">
    <property type="nucleotide sequence ID" value="XM_009527941.1"/>
</dbReference>
<sequence>MAEEDPFAEMDAMLAEQVRLRALPPMRTVRGVREFYLTHKPKEDDYVGVALCVAGIEDQPKLYRYDLVDAIFEGKEAGLKARMAKMDRAMRNTITLQVTMWKPRKRPLGGVRCPHRVGEVAVIGKVRKLQMYHSHLQGQVEAEDWVAEQERGL</sequence>
<accession>G4ZHV5</accession>
<dbReference type="OMA" id="EFEVGHT"/>
<dbReference type="InParanoid" id="G4ZHV5"/>
<gene>
    <name evidence="1" type="ORF">PHYSODRAFT_264390</name>
</gene>
<organism evidence="1 2">
    <name type="scientific">Phytophthora sojae (strain P6497)</name>
    <name type="common">Soybean stem and root rot agent</name>
    <name type="synonym">Phytophthora megasperma f. sp. glycines</name>
    <dbReference type="NCBI Taxonomy" id="1094619"/>
    <lineage>
        <taxon>Eukaryota</taxon>
        <taxon>Sar</taxon>
        <taxon>Stramenopiles</taxon>
        <taxon>Oomycota</taxon>
        <taxon>Peronosporomycetes</taxon>
        <taxon>Peronosporales</taxon>
        <taxon>Peronosporaceae</taxon>
        <taxon>Phytophthora</taxon>
    </lineage>
</organism>
<proteinExistence type="predicted"/>
<keyword evidence="2" id="KW-1185">Reference proteome</keyword>
<reference evidence="1 2" key="1">
    <citation type="journal article" date="2006" name="Science">
        <title>Phytophthora genome sequences uncover evolutionary origins and mechanisms of pathogenesis.</title>
        <authorList>
            <person name="Tyler B.M."/>
            <person name="Tripathy S."/>
            <person name="Zhang X."/>
            <person name="Dehal P."/>
            <person name="Jiang R.H."/>
            <person name="Aerts A."/>
            <person name="Arredondo F.D."/>
            <person name="Baxter L."/>
            <person name="Bensasson D."/>
            <person name="Beynon J.L."/>
            <person name="Chapman J."/>
            <person name="Damasceno C.M."/>
            <person name="Dorrance A.E."/>
            <person name="Dou D."/>
            <person name="Dickerman A.W."/>
            <person name="Dubchak I.L."/>
            <person name="Garbelotto M."/>
            <person name="Gijzen M."/>
            <person name="Gordon S.G."/>
            <person name="Govers F."/>
            <person name="Grunwald N.J."/>
            <person name="Huang W."/>
            <person name="Ivors K.L."/>
            <person name="Jones R.W."/>
            <person name="Kamoun S."/>
            <person name="Krampis K."/>
            <person name="Lamour K.H."/>
            <person name="Lee M.K."/>
            <person name="McDonald W.H."/>
            <person name="Medina M."/>
            <person name="Meijer H.J."/>
            <person name="Nordberg E.K."/>
            <person name="Maclean D.J."/>
            <person name="Ospina-Giraldo M.D."/>
            <person name="Morris P.F."/>
            <person name="Phuntumart V."/>
            <person name="Putnam N.H."/>
            <person name="Rash S."/>
            <person name="Rose J.K."/>
            <person name="Sakihama Y."/>
            <person name="Salamov A.A."/>
            <person name="Savidor A."/>
            <person name="Scheuring C.F."/>
            <person name="Smith B.M."/>
            <person name="Sobral B.W."/>
            <person name="Terry A."/>
            <person name="Torto-Alalibo T.A."/>
            <person name="Win J."/>
            <person name="Xu Z."/>
            <person name="Zhang H."/>
            <person name="Grigoriev I.V."/>
            <person name="Rokhsar D.S."/>
            <person name="Boore J.L."/>
        </authorList>
    </citation>
    <scope>NUCLEOTIDE SEQUENCE [LARGE SCALE GENOMIC DNA]</scope>
    <source>
        <strain evidence="1 2">P6497</strain>
    </source>
</reference>
<dbReference type="AlphaFoldDB" id="G4ZHV5"/>
<dbReference type="EMBL" id="JH159154">
    <property type="protein sequence ID" value="EGZ17178.1"/>
    <property type="molecule type" value="Genomic_DNA"/>
</dbReference>
<evidence type="ECO:0000313" key="1">
    <source>
        <dbReference type="EMBL" id="EGZ17178.1"/>
    </source>
</evidence>
<dbReference type="KEGG" id="psoj:PHYSODRAFT_264390"/>
<protein>
    <submittedName>
        <fullName evidence="1">Uncharacterized protein</fullName>
    </submittedName>
</protein>
<dbReference type="GeneID" id="20639601"/>
<evidence type="ECO:0000313" key="2">
    <source>
        <dbReference type="Proteomes" id="UP000002640"/>
    </source>
</evidence>
<name>G4ZHV5_PHYSP</name>
<dbReference type="Proteomes" id="UP000002640">
    <property type="component" value="Unassembled WGS sequence"/>
</dbReference>